<protein>
    <submittedName>
        <fullName evidence="1">Neuropeptide F</fullName>
    </submittedName>
</protein>
<sequence length="73" mass="8427">LSRDIRTENFQSAPIIRFGKRMSTQLQGDAKMQSLLRFNRNSQPPHQTARQLLDETVLRFGRSMSNQAQPLLV</sequence>
<proteinExistence type="predicted"/>
<dbReference type="AlphaFoldDB" id="A0A0M3JV72"/>
<evidence type="ECO:0000313" key="1">
    <source>
        <dbReference type="WBParaSite" id="ASIM_0001211601-mRNA-1"/>
    </source>
</evidence>
<reference evidence="1" key="1">
    <citation type="submission" date="2017-02" db="UniProtKB">
        <authorList>
            <consortium name="WormBaseParasite"/>
        </authorList>
    </citation>
    <scope>IDENTIFICATION</scope>
</reference>
<dbReference type="WBParaSite" id="ASIM_0001211601-mRNA-1">
    <property type="protein sequence ID" value="ASIM_0001211601-mRNA-1"/>
    <property type="gene ID" value="ASIM_0001211601"/>
</dbReference>
<accession>A0A0M3JV72</accession>
<name>A0A0M3JV72_ANISI</name>
<organism evidence="1">
    <name type="scientific">Anisakis simplex</name>
    <name type="common">Herring worm</name>
    <dbReference type="NCBI Taxonomy" id="6269"/>
    <lineage>
        <taxon>Eukaryota</taxon>
        <taxon>Metazoa</taxon>
        <taxon>Ecdysozoa</taxon>
        <taxon>Nematoda</taxon>
        <taxon>Chromadorea</taxon>
        <taxon>Rhabditida</taxon>
        <taxon>Spirurina</taxon>
        <taxon>Ascaridomorpha</taxon>
        <taxon>Ascaridoidea</taxon>
        <taxon>Anisakidae</taxon>
        <taxon>Anisakis</taxon>
        <taxon>Anisakis simplex complex</taxon>
    </lineage>
</organism>